<keyword evidence="6 8" id="KW-0472">Membrane</keyword>
<dbReference type="SUPFAM" id="SSF103473">
    <property type="entry name" value="MFS general substrate transporter"/>
    <property type="match status" value="1"/>
</dbReference>
<dbReference type="PANTHER" id="PTHR11360">
    <property type="entry name" value="MONOCARBOXYLATE TRANSPORTER"/>
    <property type="match status" value="1"/>
</dbReference>
<evidence type="ECO:0000256" key="3">
    <source>
        <dbReference type="ARBA" id="ARBA00022448"/>
    </source>
</evidence>
<dbReference type="Pfam" id="PF00083">
    <property type="entry name" value="Sugar_tr"/>
    <property type="match status" value="1"/>
</dbReference>
<protein>
    <submittedName>
        <fullName evidence="10">Monocarboxylate transporter</fullName>
    </submittedName>
</protein>
<dbReference type="PROSITE" id="PS50850">
    <property type="entry name" value="MFS"/>
    <property type="match status" value="1"/>
</dbReference>
<evidence type="ECO:0000313" key="11">
    <source>
        <dbReference type="Proteomes" id="UP000075230"/>
    </source>
</evidence>
<keyword evidence="3" id="KW-0813">Transport</keyword>
<gene>
    <name evidence="10" type="ORF">RIB2604_02006910</name>
</gene>
<feature type="transmembrane region" description="Helical" evidence="8">
    <location>
        <begin position="100"/>
        <end position="120"/>
    </location>
</feature>
<dbReference type="InterPro" id="IPR005828">
    <property type="entry name" value="MFS_sugar_transport-like"/>
</dbReference>
<dbReference type="InterPro" id="IPR020846">
    <property type="entry name" value="MFS_dom"/>
</dbReference>
<feature type="transmembrane region" description="Helical" evidence="8">
    <location>
        <begin position="189"/>
        <end position="209"/>
    </location>
</feature>
<comment type="subcellular location">
    <subcellularLocation>
        <location evidence="1">Membrane</location>
        <topology evidence="1">Multi-pass membrane protein</topology>
    </subcellularLocation>
</comment>
<keyword evidence="4 8" id="KW-0812">Transmembrane</keyword>
<evidence type="ECO:0000256" key="5">
    <source>
        <dbReference type="ARBA" id="ARBA00022989"/>
    </source>
</evidence>
<feature type="transmembrane region" description="Helical" evidence="8">
    <location>
        <begin position="354"/>
        <end position="379"/>
    </location>
</feature>
<reference evidence="11" key="2">
    <citation type="submission" date="2016-02" db="EMBL/GenBank/DDBJ databases">
        <title>Genome sequencing of Aspergillus luchuensis NBRC 4314.</title>
        <authorList>
            <person name="Yamada O."/>
        </authorList>
    </citation>
    <scope>NUCLEOTIDE SEQUENCE [LARGE SCALE GENOMIC DNA]</scope>
    <source>
        <strain evidence="11">RIB 2604</strain>
    </source>
</reference>
<evidence type="ECO:0000256" key="6">
    <source>
        <dbReference type="ARBA" id="ARBA00023136"/>
    </source>
</evidence>
<dbReference type="Proteomes" id="UP000075230">
    <property type="component" value="Unassembled WGS sequence"/>
</dbReference>
<accession>A0A146FL91</accession>
<comment type="caution">
    <text evidence="10">The sequence shown here is derived from an EMBL/GenBank/DDBJ whole genome shotgun (WGS) entry which is preliminary data.</text>
</comment>
<reference evidence="10 11" key="1">
    <citation type="journal article" date="2016" name="DNA Res.">
        <title>Genome sequence of Aspergillus luchuensis NBRC 4314.</title>
        <authorList>
            <person name="Yamada O."/>
            <person name="Machida M."/>
            <person name="Hosoyama A."/>
            <person name="Goto M."/>
            <person name="Takahashi T."/>
            <person name="Futagami T."/>
            <person name="Yamagata Y."/>
            <person name="Takeuchi M."/>
            <person name="Kobayashi T."/>
            <person name="Koike H."/>
            <person name="Abe K."/>
            <person name="Asai K."/>
            <person name="Arita M."/>
            <person name="Fujita N."/>
            <person name="Fukuda K."/>
            <person name="Higa K."/>
            <person name="Horikawa H."/>
            <person name="Ishikawa T."/>
            <person name="Jinno K."/>
            <person name="Kato Y."/>
            <person name="Kirimura K."/>
            <person name="Mizutani O."/>
            <person name="Nakasone K."/>
            <person name="Sano M."/>
            <person name="Shiraishi Y."/>
            <person name="Tsukahara M."/>
            <person name="Gomi K."/>
        </authorList>
    </citation>
    <scope>NUCLEOTIDE SEQUENCE [LARGE SCALE GENOMIC DNA]</scope>
    <source>
        <strain evidence="10 11">RIB 2604</strain>
    </source>
</reference>
<evidence type="ECO:0000259" key="9">
    <source>
        <dbReference type="PROSITE" id="PS50850"/>
    </source>
</evidence>
<feature type="transmembrane region" description="Helical" evidence="8">
    <location>
        <begin position="262"/>
        <end position="281"/>
    </location>
</feature>
<dbReference type="InterPro" id="IPR011701">
    <property type="entry name" value="MFS"/>
</dbReference>
<dbReference type="InterPro" id="IPR050327">
    <property type="entry name" value="Proton-linked_MCT"/>
</dbReference>
<keyword evidence="5 8" id="KW-1133">Transmembrane helix</keyword>
<evidence type="ECO:0000256" key="8">
    <source>
        <dbReference type="SAM" id="Phobius"/>
    </source>
</evidence>
<comment type="similarity">
    <text evidence="2">Belongs to the major facilitator superfamily. Monocarboxylate porter (TC 2.A.1.13) family.</text>
</comment>
<dbReference type="VEuPathDB" id="FungiDB:ASPFODRAFT_60083"/>
<feature type="transmembrane region" description="Helical" evidence="8">
    <location>
        <begin position="326"/>
        <end position="348"/>
    </location>
</feature>
<feature type="transmembrane region" description="Helical" evidence="8">
    <location>
        <begin position="132"/>
        <end position="151"/>
    </location>
</feature>
<feature type="transmembrane region" description="Helical" evidence="8">
    <location>
        <begin position="221"/>
        <end position="241"/>
    </location>
</feature>
<evidence type="ECO:0000256" key="4">
    <source>
        <dbReference type="ARBA" id="ARBA00022692"/>
    </source>
</evidence>
<evidence type="ECO:0000256" key="7">
    <source>
        <dbReference type="SAM" id="MobiDB-lite"/>
    </source>
</evidence>
<feature type="transmembrane region" description="Helical" evidence="8">
    <location>
        <begin position="421"/>
        <end position="439"/>
    </location>
</feature>
<dbReference type="AlphaFoldDB" id="A0A146FL91"/>
<proteinExistence type="inferred from homology"/>
<evidence type="ECO:0000256" key="2">
    <source>
        <dbReference type="ARBA" id="ARBA00006727"/>
    </source>
</evidence>
<dbReference type="Pfam" id="PF07690">
    <property type="entry name" value="MFS_1"/>
    <property type="match status" value="1"/>
</dbReference>
<evidence type="ECO:0000313" key="10">
    <source>
        <dbReference type="EMBL" id="GAT26112.1"/>
    </source>
</evidence>
<dbReference type="PANTHER" id="PTHR11360:SF224">
    <property type="entry name" value="MAJOR FACILITATOR SUPERFAMILY (MFS) PROFILE DOMAIN-CONTAINING PROTEIN-RELATED"/>
    <property type="match status" value="1"/>
</dbReference>
<feature type="domain" description="Major facilitator superfamily (MFS) profile" evidence="9">
    <location>
        <begin position="265"/>
        <end position="476"/>
    </location>
</feature>
<feature type="transmembrane region" description="Helical" evidence="8">
    <location>
        <begin position="157"/>
        <end position="177"/>
    </location>
</feature>
<dbReference type="EMBL" id="BCWF01000020">
    <property type="protein sequence ID" value="GAT26112.1"/>
    <property type="molecule type" value="Genomic_DNA"/>
</dbReference>
<dbReference type="InterPro" id="IPR036259">
    <property type="entry name" value="MFS_trans_sf"/>
</dbReference>
<sequence>MSISVVRSPAQSALDTYTIEPGHSRFKECLSASPPSRRTTPDSQADDRDDQDDSVPDGGIAAWLIVVGGWCAMFSSYGWLHSIGVFQNYYQNVMFPGYPASTIAWIPSFEVFFMLALGPIVGRLSDTFGPRAVVIGGSFFHIFGVMMASISTKYYQILLAQGICSPIGLCAIAQPVLSVIPDWFNKRRGLAYGIISSSSGIAGIILPIMVNRLIPKVGFGWAMRIVAFMMLFFLIIAGLTVRERVPPRPEVLNRENLVHPFRDVNMVLLLAGGTLLSFGIWVPSNYIVTSSLAVGMQNNLLQYLVSIQNAGSLFGRFFSGFFADKIGVYNSFISSTVCSGILVLALWIPGTNNSAIISFDVLFGVTSGAYYTIFVALVAPIAPPREIGYWVGLNFFFASIAGLVTGSIGGAILAYDGGSYWGMKVYSGVLLLAGSVFVMGTRLRLTGLAVFFASLHDTGMETKNWSLREVDDALVV</sequence>
<name>A0A146FL91_ASPKA</name>
<dbReference type="GO" id="GO:0022857">
    <property type="term" value="F:transmembrane transporter activity"/>
    <property type="evidence" value="ECO:0007669"/>
    <property type="project" value="InterPro"/>
</dbReference>
<dbReference type="Gene3D" id="1.20.1250.20">
    <property type="entry name" value="MFS general substrate transporter like domains"/>
    <property type="match status" value="2"/>
</dbReference>
<feature type="transmembrane region" description="Helical" evidence="8">
    <location>
        <begin position="391"/>
        <end position="415"/>
    </location>
</feature>
<feature type="transmembrane region" description="Helical" evidence="8">
    <location>
        <begin position="60"/>
        <end position="80"/>
    </location>
</feature>
<feature type="region of interest" description="Disordered" evidence="7">
    <location>
        <begin position="26"/>
        <end position="55"/>
    </location>
</feature>
<evidence type="ECO:0000256" key="1">
    <source>
        <dbReference type="ARBA" id="ARBA00004141"/>
    </source>
</evidence>
<organism evidence="10 11">
    <name type="scientific">Aspergillus kawachii</name>
    <name type="common">White koji mold</name>
    <name type="synonym">Aspergillus awamori var. kawachi</name>
    <dbReference type="NCBI Taxonomy" id="1069201"/>
    <lineage>
        <taxon>Eukaryota</taxon>
        <taxon>Fungi</taxon>
        <taxon>Dikarya</taxon>
        <taxon>Ascomycota</taxon>
        <taxon>Pezizomycotina</taxon>
        <taxon>Eurotiomycetes</taxon>
        <taxon>Eurotiomycetidae</taxon>
        <taxon>Eurotiales</taxon>
        <taxon>Aspergillaceae</taxon>
        <taxon>Aspergillus</taxon>
        <taxon>Aspergillus subgen. Circumdati</taxon>
    </lineage>
</organism>
<dbReference type="GO" id="GO:0016020">
    <property type="term" value="C:membrane"/>
    <property type="evidence" value="ECO:0007669"/>
    <property type="project" value="UniProtKB-SubCell"/>
</dbReference>